<evidence type="ECO:0000256" key="1">
    <source>
        <dbReference type="SAM" id="Phobius"/>
    </source>
</evidence>
<protein>
    <recommendedName>
        <fullName evidence="4">Mitochondrial fission 1 protein</fullName>
    </recommendedName>
</protein>
<keyword evidence="1" id="KW-1133">Transmembrane helix</keyword>
<sequence length="154" mass="17109">MSAPDLFLSKLHSQLSSPSLLHSTALTYNTSPTPPTKFPYAYSLCHSPTPSERTFGIQLMDELISEGYEYEEDCMYGKCVAQYLNNDFGSARRTVEGILRYNPENGRAKEIWEVLRIKGEEKERRENVAIGTGVVAVGVGVVVGLVGIFMGKKR</sequence>
<dbReference type="PANTHER" id="PTHR13247">
    <property type="entry name" value="TETRATRICOPEPTIDE REPEAT PROTEIN 11 TPR REPEAT PROTEIN 11"/>
    <property type="match status" value="1"/>
</dbReference>
<feature type="transmembrane region" description="Helical" evidence="1">
    <location>
        <begin position="128"/>
        <end position="150"/>
    </location>
</feature>
<dbReference type="GO" id="GO:0005741">
    <property type="term" value="C:mitochondrial outer membrane"/>
    <property type="evidence" value="ECO:0007669"/>
    <property type="project" value="TreeGrafter"/>
</dbReference>
<dbReference type="GO" id="GO:0005778">
    <property type="term" value="C:peroxisomal membrane"/>
    <property type="evidence" value="ECO:0007669"/>
    <property type="project" value="TreeGrafter"/>
</dbReference>
<proteinExistence type="predicted"/>
<dbReference type="AlphaFoldDB" id="A0A9W7C0P7"/>
<evidence type="ECO:0008006" key="4">
    <source>
        <dbReference type="Google" id="ProtNLM"/>
    </source>
</evidence>
<dbReference type="EMBL" id="BRXX01000242">
    <property type="protein sequence ID" value="GMI00078.1"/>
    <property type="molecule type" value="Genomic_DNA"/>
</dbReference>
<dbReference type="InterPro" id="IPR011990">
    <property type="entry name" value="TPR-like_helical_dom_sf"/>
</dbReference>
<name>A0A9W7C0P7_9STRA</name>
<dbReference type="SUPFAM" id="SSF48452">
    <property type="entry name" value="TPR-like"/>
    <property type="match status" value="1"/>
</dbReference>
<dbReference type="InterPro" id="IPR016543">
    <property type="entry name" value="Fis1"/>
</dbReference>
<dbReference type="GO" id="GO:0000422">
    <property type="term" value="P:autophagy of mitochondrion"/>
    <property type="evidence" value="ECO:0007669"/>
    <property type="project" value="TreeGrafter"/>
</dbReference>
<keyword evidence="3" id="KW-1185">Reference proteome</keyword>
<accession>A0A9W7C0P7</accession>
<comment type="caution">
    <text evidence="2">The sequence shown here is derived from an EMBL/GenBank/DDBJ whole genome shotgun (WGS) entry which is preliminary data.</text>
</comment>
<dbReference type="GO" id="GO:0000266">
    <property type="term" value="P:mitochondrial fission"/>
    <property type="evidence" value="ECO:0007669"/>
    <property type="project" value="InterPro"/>
</dbReference>
<reference evidence="3" key="1">
    <citation type="journal article" date="2023" name="Commun. Biol.">
        <title>Genome analysis of Parmales, the sister group of diatoms, reveals the evolutionary specialization of diatoms from phago-mixotrophs to photoautotrophs.</title>
        <authorList>
            <person name="Ban H."/>
            <person name="Sato S."/>
            <person name="Yoshikawa S."/>
            <person name="Yamada K."/>
            <person name="Nakamura Y."/>
            <person name="Ichinomiya M."/>
            <person name="Sato N."/>
            <person name="Blanc-Mathieu R."/>
            <person name="Endo H."/>
            <person name="Kuwata A."/>
            <person name="Ogata H."/>
        </authorList>
    </citation>
    <scope>NUCLEOTIDE SEQUENCE [LARGE SCALE GENOMIC DNA]</scope>
    <source>
        <strain evidence="3">NIES 3699</strain>
    </source>
</reference>
<dbReference type="Gene3D" id="1.25.40.10">
    <property type="entry name" value="Tetratricopeptide repeat domain"/>
    <property type="match status" value="1"/>
</dbReference>
<dbReference type="Proteomes" id="UP001165160">
    <property type="component" value="Unassembled WGS sequence"/>
</dbReference>
<dbReference type="GO" id="GO:0016559">
    <property type="term" value="P:peroxisome fission"/>
    <property type="evidence" value="ECO:0007669"/>
    <property type="project" value="TreeGrafter"/>
</dbReference>
<dbReference type="PANTHER" id="PTHR13247:SF0">
    <property type="entry name" value="MITOCHONDRIAL FISSION 1 PROTEIN"/>
    <property type="match status" value="1"/>
</dbReference>
<keyword evidence="1" id="KW-0472">Membrane</keyword>
<evidence type="ECO:0000313" key="3">
    <source>
        <dbReference type="Proteomes" id="UP001165160"/>
    </source>
</evidence>
<evidence type="ECO:0000313" key="2">
    <source>
        <dbReference type="EMBL" id="GMI00078.1"/>
    </source>
</evidence>
<gene>
    <name evidence="2" type="ORF">TrVE_jg14309</name>
</gene>
<keyword evidence="1" id="KW-0812">Transmembrane</keyword>
<organism evidence="2 3">
    <name type="scientific">Triparma verrucosa</name>
    <dbReference type="NCBI Taxonomy" id="1606542"/>
    <lineage>
        <taxon>Eukaryota</taxon>
        <taxon>Sar</taxon>
        <taxon>Stramenopiles</taxon>
        <taxon>Ochrophyta</taxon>
        <taxon>Bolidophyceae</taxon>
        <taxon>Parmales</taxon>
        <taxon>Triparmaceae</taxon>
        <taxon>Triparma</taxon>
    </lineage>
</organism>